<dbReference type="STRING" id="121845.A0A1S3DP87"/>
<dbReference type="Pfam" id="PF00531">
    <property type="entry name" value="Death"/>
    <property type="match status" value="1"/>
</dbReference>
<dbReference type="SMART" id="SM00005">
    <property type="entry name" value="DEATH"/>
    <property type="match status" value="1"/>
</dbReference>
<sequence length="119" mass="13390">MSESDLLNLDISHQLLAGRSFAHTETIQRADIRLSDISNLLAGDWRLLAAELGIADDDVRAIGQEYGDNPRQQALVMLKLWMKTQGPNATGNNLEKGLRSIHREDIVNQCIYNPIIYFI</sequence>
<gene>
    <name evidence="3" type="primary">LOC103522358</name>
</gene>
<name>A0A1S3DP87_DIACI</name>
<keyword evidence="2" id="KW-1185">Reference proteome</keyword>
<dbReference type="InterPro" id="IPR011029">
    <property type="entry name" value="DEATH-like_dom_sf"/>
</dbReference>
<protein>
    <submittedName>
        <fullName evidence="3">Uncharacterized protein LOC103522358</fullName>
    </submittedName>
</protein>
<dbReference type="AlphaFoldDB" id="A0A1S3DP87"/>
<dbReference type="GO" id="GO:0007165">
    <property type="term" value="P:signal transduction"/>
    <property type="evidence" value="ECO:0007669"/>
    <property type="project" value="InterPro"/>
</dbReference>
<dbReference type="PROSITE" id="PS50017">
    <property type="entry name" value="DEATH_DOMAIN"/>
    <property type="match status" value="1"/>
</dbReference>
<evidence type="ECO:0000313" key="3">
    <source>
        <dbReference type="RefSeq" id="XP_008485685.1"/>
    </source>
</evidence>
<dbReference type="Proteomes" id="UP000079169">
    <property type="component" value="Unplaced"/>
</dbReference>
<dbReference type="GeneID" id="103522358"/>
<evidence type="ECO:0000259" key="1">
    <source>
        <dbReference type="PROSITE" id="PS50017"/>
    </source>
</evidence>
<evidence type="ECO:0000313" key="2">
    <source>
        <dbReference type="Proteomes" id="UP000079169"/>
    </source>
</evidence>
<dbReference type="PaxDb" id="121845-A0A1S3DP87"/>
<dbReference type="InterPro" id="IPR000488">
    <property type="entry name" value="Death_dom"/>
</dbReference>
<feature type="domain" description="Death" evidence="1">
    <location>
        <begin position="30"/>
        <end position="108"/>
    </location>
</feature>
<organism evidence="2 3">
    <name type="scientific">Diaphorina citri</name>
    <name type="common">Asian citrus psyllid</name>
    <dbReference type="NCBI Taxonomy" id="121845"/>
    <lineage>
        <taxon>Eukaryota</taxon>
        <taxon>Metazoa</taxon>
        <taxon>Ecdysozoa</taxon>
        <taxon>Arthropoda</taxon>
        <taxon>Hexapoda</taxon>
        <taxon>Insecta</taxon>
        <taxon>Pterygota</taxon>
        <taxon>Neoptera</taxon>
        <taxon>Paraneoptera</taxon>
        <taxon>Hemiptera</taxon>
        <taxon>Sternorrhyncha</taxon>
        <taxon>Psylloidea</taxon>
        <taxon>Psyllidae</taxon>
        <taxon>Diaphorininae</taxon>
        <taxon>Diaphorina</taxon>
    </lineage>
</organism>
<dbReference type="CDD" id="cd08317">
    <property type="entry name" value="Death_ank"/>
    <property type="match status" value="1"/>
</dbReference>
<accession>A0A1S3DP87</accession>
<dbReference type="KEGG" id="dci:103522358"/>
<dbReference type="Gene3D" id="1.10.533.10">
    <property type="entry name" value="Death Domain, Fas"/>
    <property type="match status" value="1"/>
</dbReference>
<proteinExistence type="predicted"/>
<dbReference type="SUPFAM" id="SSF47986">
    <property type="entry name" value="DEATH domain"/>
    <property type="match status" value="1"/>
</dbReference>
<dbReference type="RefSeq" id="XP_008485685.1">
    <property type="nucleotide sequence ID" value="XM_008487463.2"/>
</dbReference>
<reference evidence="3" key="1">
    <citation type="submission" date="2025-08" db="UniProtKB">
        <authorList>
            <consortium name="RefSeq"/>
        </authorList>
    </citation>
    <scope>IDENTIFICATION</scope>
</reference>